<comment type="similarity">
    <text evidence="3">Belongs to the pectinacetylesterase family.</text>
</comment>
<feature type="active site" description="Charge relay system" evidence="12 13">
    <location>
        <position position="138"/>
    </location>
</feature>
<keyword evidence="6" id="KW-0964">Secreted</keyword>
<evidence type="ECO:0000313" key="20">
    <source>
        <dbReference type="Proteomes" id="UP001085076"/>
    </source>
</evidence>
<dbReference type="Gene3D" id="3.30.70.80">
    <property type="entry name" value="Peptidase S8 propeptide/proteinase inhibitor I9"/>
    <property type="match status" value="1"/>
</dbReference>
<dbReference type="AlphaFoldDB" id="A0A9D5H581"/>
<keyword evidence="5" id="KW-0134">Cell wall</keyword>
<dbReference type="FunFam" id="3.50.30.30:FF:000005">
    <property type="entry name" value="subtilisin-like protease SBT1.5"/>
    <property type="match status" value="1"/>
</dbReference>
<comment type="subcellular location">
    <subcellularLocation>
        <location evidence="2">Secreted</location>
        <location evidence="2">Cell wall</location>
    </subcellularLocation>
</comment>
<dbReference type="InterPro" id="IPR036852">
    <property type="entry name" value="Peptidase_S8/S53_dom_sf"/>
</dbReference>
<keyword evidence="11" id="KW-0325">Glycoprotein</keyword>
<reference evidence="19" key="2">
    <citation type="journal article" date="2022" name="Hortic Res">
        <title>The genome of Dioscorea zingiberensis sheds light on the biosynthesis, origin and evolution of the medicinally important diosgenin saponins.</title>
        <authorList>
            <person name="Li Y."/>
            <person name="Tan C."/>
            <person name="Li Z."/>
            <person name="Guo J."/>
            <person name="Li S."/>
            <person name="Chen X."/>
            <person name="Wang C."/>
            <person name="Dai X."/>
            <person name="Yang H."/>
            <person name="Song W."/>
            <person name="Hou L."/>
            <person name="Xu J."/>
            <person name="Tong Z."/>
            <person name="Xu A."/>
            <person name="Yuan X."/>
            <person name="Wang W."/>
            <person name="Yang Q."/>
            <person name="Chen L."/>
            <person name="Sun Z."/>
            <person name="Wang K."/>
            <person name="Pan B."/>
            <person name="Chen J."/>
            <person name="Bao Y."/>
            <person name="Liu F."/>
            <person name="Qi X."/>
            <person name="Gang D.R."/>
            <person name="Wen J."/>
            <person name="Li J."/>
        </authorList>
    </citation>
    <scope>NUCLEOTIDE SEQUENCE</scope>
    <source>
        <strain evidence="19">Dzin_1.0</strain>
    </source>
</reference>
<comment type="function">
    <text evidence="1">Hydrolyzes acetyl esters in homogalacturonan regions of pectin. In type I primary cell wall, galacturonic acid residues of pectin can be acetylated at the O-2 and O-3 positions. Decreasing the degree of acetylation of pectin gels in vitro alters their physical properties.</text>
</comment>
<evidence type="ECO:0000256" key="2">
    <source>
        <dbReference type="ARBA" id="ARBA00004191"/>
    </source>
</evidence>
<feature type="active site" description="Charge relay system" evidence="12 13">
    <location>
        <position position="529"/>
    </location>
</feature>
<evidence type="ECO:0000256" key="6">
    <source>
        <dbReference type="ARBA" id="ARBA00022525"/>
    </source>
</evidence>
<dbReference type="InterPro" id="IPR046450">
    <property type="entry name" value="PA_dom_sf"/>
</dbReference>
<dbReference type="InterPro" id="IPR037045">
    <property type="entry name" value="S8pro/Inhibitor_I9_sf"/>
</dbReference>
<dbReference type="Pfam" id="PF02225">
    <property type="entry name" value="PA"/>
    <property type="match status" value="1"/>
</dbReference>
<dbReference type="InterPro" id="IPR023828">
    <property type="entry name" value="Peptidase_S8_Ser-AS"/>
</dbReference>
<evidence type="ECO:0000256" key="9">
    <source>
        <dbReference type="ARBA" id="ARBA00022801"/>
    </source>
</evidence>
<evidence type="ECO:0000256" key="13">
    <source>
        <dbReference type="PROSITE-ProRule" id="PRU01240"/>
    </source>
</evidence>
<evidence type="ECO:0000259" key="16">
    <source>
        <dbReference type="Pfam" id="PF02225"/>
    </source>
</evidence>
<gene>
    <name evidence="19" type="ORF">J5N97_028827</name>
</gene>
<evidence type="ECO:0000256" key="12">
    <source>
        <dbReference type="PIRSR" id="PIRSR615500-1"/>
    </source>
</evidence>
<feature type="domain" description="Subtilisin-like protease fibronectin type-III" evidence="18">
    <location>
        <begin position="649"/>
        <end position="693"/>
    </location>
</feature>
<dbReference type="Gene3D" id="2.60.40.2310">
    <property type="match status" value="1"/>
</dbReference>
<evidence type="ECO:0000256" key="1">
    <source>
        <dbReference type="ARBA" id="ARBA00003534"/>
    </source>
</evidence>
<dbReference type="InterPro" id="IPR010259">
    <property type="entry name" value="S8pro/Inhibitor_I9"/>
</dbReference>
<dbReference type="PROSITE" id="PS00137">
    <property type="entry name" value="SUBTILASE_HIS"/>
    <property type="match status" value="1"/>
</dbReference>
<keyword evidence="7 13" id="KW-0645">Protease</keyword>
<evidence type="ECO:0000256" key="5">
    <source>
        <dbReference type="ARBA" id="ARBA00022512"/>
    </source>
</evidence>
<dbReference type="PROSITE" id="PS00136">
    <property type="entry name" value="SUBTILASE_ASP"/>
    <property type="match status" value="1"/>
</dbReference>
<dbReference type="OrthoDB" id="781982at2759"/>
<sequence>MFLVHGQLLPIINDSGGNTSQTQIYIVHVLKPEGVSFLGAEDLETWHKSFLPNTTLDTGEPRLLYSYKEAISGFAARLTPEEVNAMKNKDGFLRANPSKQLELQTTYTHELLNLSTLFGAWSTSNSFYGQGIIIGVLDTGIHLTHPSFSDVGMPPKPMGWNASCNFPGGCNKKIIGAQSFYFRPSARPPTDIDQGHGTHVAGTAAGNFVNNADVLGQAPGRAAGMAPRAHISVYKVCWPFPIGCESAGVLAGIDRAIQDGVHILQMSFGATRGNEPKSFDQDDVAIATYSAMQKGIFPCTAAGNNGPNPETLGHAAPWDMVVGATSTDRRIRATVMLGDGREFHGETAYQPNTFPNKFLPLVFPGSNGQNNQLYCLNNSLSGINVRGKIVMCYVGGIDNILKGDEVRKAGGAAMIVMNFITLGNTTSSEAHHLPVSHVNYKDADQIISYFSSNSTPTAKITFGGTIFGVRPAPALAYFSSRGPAKYNGNIVKPDVTAPGVNILSAWPVDVGPFPSGLKKKTFNFLSGTSMATPHVSGIVALIMSKLKNDNKRQWSTSEIQSALITTANTFDLDGKPIYDEATFNNSANILQRGAGQVNATNAMDPGLVYNIEPEDYVAYLCGIFSNNSGKVSMFTKNNTQCTRSIPGEQLNYPSIGVPMGSSSAMITVSRTVTNVGDANEVYNGSFTEPPGVAPYERPTLSKGFLLPESLKRKEMEQAIPVLIGTKFDDFVQLPLEMQWTVVNENRVKLRYCDGASFAGDSEYNVIAQTINTLYFRGKGFGMLSFRICCQKDSCLQKRHYSQDVQLEDLQPSFIVMNLLNFSPRQHVKCLSDARFFFDVQIPNPFHSFLQSLFVVWSISRTGKFVAI</sequence>
<evidence type="ECO:0000256" key="8">
    <source>
        <dbReference type="ARBA" id="ARBA00022729"/>
    </source>
</evidence>
<evidence type="ECO:0000313" key="19">
    <source>
        <dbReference type="EMBL" id="KAJ0963705.1"/>
    </source>
</evidence>
<dbReference type="Gene3D" id="3.40.50.200">
    <property type="entry name" value="Peptidase S8/S53 domain"/>
    <property type="match status" value="1"/>
</dbReference>
<dbReference type="PANTHER" id="PTHR10795">
    <property type="entry name" value="PROPROTEIN CONVERTASE SUBTILISIN/KEXIN"/>
    <property type="match status" value="1"/>
</dbReference>
<keyword evidence="10 13" id="KW-0720">Serine protease</keyword>
<protein>
    <submittedName>
        <fullName evidence="19">Uncharacterized protein</fullName>
    </submittedName>
</protein>
<dbReference type="InterPro" id="IPR045051">
    <property type="entry name" value="SBT"/>
</dbReference>
<dbReference type="SUPFAM" id="SSF52743">
    <property type="entry name" value="Subtilisin-like"/>
    <property type="match status" value="1"/>
</dbReference>
<evidence type="ECO:0000259" key="15">
    <source>
        <dbReference type="Pfam" id="PF00082"/>
    </source>
</evidence>
<dbReference type="InterPro" id="IPR034197">
    <property type="entry name" value="Peptidases_S8_3"/>
</dbReference>
<dbReference type="InterPro" id="IPR023827">
    <property type="entry name" value="Peptidase_S8_Asp-AS"/>
</dbReference>
<evidence type="ECO:0000259" key="18">
    <source>
        <dbReference type="Pfam" id="PF17766"/>
    </source>
</evidence>
<reference evidence="19" key="1">
    <citation type="submission" date="2021-03" db="EMBL/GenBank/DDBJ databases">
        <authorList>
            <person name="Li Z."/>
            <person name="Yang C."/>
        </authorList>
    </citation>
    <scope>NUCLEOTIDE SEQUENCE</scope>
    <source>
        <strain evidence="19">Dzin_1.0</strain>
        <tissue evidence="19">Leaf</tissue>
    </source>
</reference>
<feature type="active site" description="Charge relay system" evidence="12 13">
    <location>
        <position position="196"/>
    </location>
</feature>
<keyword evidence="20" id="KW-1185">Reference proteome</keyword>
<organism evidence="19 20">
    <name type="scientific">Dioscorea zingiberensis</name>
    <dbReference type="NCBI Taxonomy" id="325984"/>
    <lineage>
        <taxon>Eukaryota</taxon>
        <taxon>Viridiplantae</taxon>
        <taxon>Streptophyta</taxon>
        <taxon>Embryophyta</taxon>
        <taxon>Tracheophyta</taxon>
        <taxon>Spermatophyta</taxon>
        <taxon>Magnoliopsida</taxon>
        <taxon>Liliopsida</taxon>
        <taxon>Dioscoreales</taxon>
        <taxon>Dioscoreaceae</taxon>
        <taxon>Dioscorea</taxon>
    </lineage>
</organism>
<evidence type="ECO:0000256" key="3">
    <source>
        <dbReference type="ARBA" id="ARBA00005784"/>
    </source>
</evidence>
<evidence type="ECO:0000256" key="14">
    <source>
        <dbReference type="RuleBase" id="RU003355"/>
    </source>
</evidence>
<dbReference type="InterPro" id="IPR003137">
    <property type="entry name" value="PA_domain"/>
</dbReference>
<dbReference type="InterPro" id="IPR022398">
    <property type="entry name" value="Peptidase_S8_His-AS"/>
</dbReference>
<dbReference type="PRINTS" id="PR00723">
    <property type="entry name" value="SUBTILISIN"/>
</dbReference>
<evidence type="ECO:0000256" key="10">
    <source>
        <dbReference type="ARBA" id="ARBA00022825"/>
    </source>
</evidence>
<dbReference type="InterPro" id="IPR004963">
    <property type="entry name" value="PAE/NOTUM"/>
</dbReference>
<dbReference type="GO" id="GO:0006508">
    <property type="term" value="P:proteolysis"/>
    <property type="evidence" value="ECO:0007669"/>
    <property type="project" value="UniProtKB-KW"/>
</dbReference>
<feature type="domain" description="Peptidase S8/S53" evidence="15">
    <location>
        <begin position="129"/>
        <end position="568"/>
    </location>
</feature>
<dbReference type="Pfam" id="PF00082">
    <property type="entry name" value="Peptidase_S8"/>
    <property type="match status" value="1"/>
</dbReference>
<dbReference type="GO" id="GO:0004252">
    <property type="term" value="F:serine-type endopeptidase activity"/>
    <property type="evidence" value="ECO:0007669"/>
    <property type="project" value="UniProtKB-UniRule"/>
</dbReference>
<evidence type="ECO:0000256" key="7">
    <source>
        <dbReference type="ARBA" id="ARBA00022670"/>
    </source>
</evidence>
<dbReference type="InterPro" id="IPR041469">
    <property type="entry name" value="Subtilisin-like_FN3"/>
</dbReference>
<evidence type="ECO:0000259" key="17">
    <source>
        <dbReference type="Pfam" id="PF05922"/>
    </source>
</evidence>
<dbReference type="Pfam" id="PF05922">
    <property type="entry name" value="Inhibitor_I9"/>
    <property type="match status" value="1"/>
</dbReference>
<dbReference type="Pfam" id="PF03283">
    <property type="entry name" value="PAE"/>
    <property type="match status" value="1"/>
</dbReference>
<feature type="domain" description="PA" evidence="16">
    <location>
        <begin position="360"/>
        <end position="446"/>
    </location>
</feature>
<feature type="domain" description="Inhibitor I9" evidence="17">
    <location>
        <begin position="25"/>
        <end position="103"/>
    </location>
</feature>
<dbReference type="EMBL" id="JAGGNH010000009">
    <property type="protein sequence ID" value="KAJ0963705.1"/>
    <property type="molecule type" value="Genomic_DNA"/>
</dbReference>
<dbReference type="InterPro" id="IPR000209">
    <property type="entry name" value="Peptidase_S8/S53_dom"/>
</dbReference>
<dbReference type="Pfam" id="PF17766">
    <property type="entry name" value="fn3_6"/>
    <property type="match status" value="1"/>
</dbReference>
<keyword evidence="8" id="KW-0732">Signal</keyword>
<accession>A0A9D5H581</accession>
<dbReference type="Gene3D" id="3.50.30.30">
    <property type="match status" value="1"/>
</dbReference>
<dbReference type="SUPFAM" id="SSF52025">
    <property type="entry name" value="PA domain"/>
    <property type="match status" value="1"/>
</dbReference>
<name>A0A9D5H581_9LILI</name>
<proteinExistence type="inferred from homology"/>
<dbReference type="InterPro" id="IPR015500">
    <property type="entry name" value="Peptidase_S8_subtilisin-rel"/>
</dbReference>
<dbReference type="PROSITE" id="PS51892">
    <property type="entry name" value="SUBTILASE"/>
    <property type="match status" value="1"/>
</dbReference>
<evidence type="ECO:0000256" key="4">
    <source>
        <dbReference type="ARBA" id="ARBA00011073"/>
    </source>
</evidence>
<comment type="caution">
    <text evidence="19">The sequence shown here is derived from an EMBL/GenBank/DDBJ whole genome shotgun (WGS) entry which is preliminary data.</text>
</comment>
<keyword evidence="9 13" id="KW-0378">Hydrolase</keyword>
<dbReference type="CDD" id="cd04852">
    <property type="entry name" value="Peptidases_S8_3"/>
    <property type="match status" value="1"/>
</dbReference>
<comment type="similarity">
    <text evidence="4 13 14">Belongs to the peptidase S8 family.</text>
</comment>
<dbReference type="PROSITE" id="PS00138">
    <property type="entry name" value="SUBTILASE_SER"/>
    <property type="match status" value="1"/>
</dbReference>
<dbReference type="Proteomes" id="UP001085076">
    <property type="component" value="Miscellaneous, Linkage group lg09"/>
</dbReference>
<evidence type="ECO:0000256" key="11">
    <source>
        <dbReference type="ARBA" id="ARBA00023180"/>
    </source>
</evidence>
<dbReference type="CDD" id="cd02120">
    <property type="entry name" value="PA_subtilisin_like"/>
    <property type="match status" value="1"/>
</dbReference>